<dbReference type="PANTHER" id="PTHR24033:SF151">
    <property type="entry name" value="NOTCH 2"/>
    <property type="match status" value="1"/>
</dbReference>
<dbReference type="SMART" id="SM00303">
    <property type="entry name" value="GPS"/>
    <property type="match status" value="1"/>
</dbReference>
<dbReference type="EMBL" id="GG738854">
    <property type="protein sequence ID" value="EFC47500.1"/>
    <property type="molecule type" value="Genomic_DNA"/>
</dbReference>
<feature type="domain" description="EGF-like" evidence="9">
    <location>
        <begin position="508"/>
        <end position="541"/>
    </location>
</feature>
<dbReference type="GO" id="GO:0005886">
    <property type="term" value="C:plasma membrane"/>
    <property type="evidence" value="ECO:0007669"/>
    <property type="project" value="UniProtKB-SubCell"/>
</dbReference>
<feature type="transmembrane region" description="Helical" evidence="8">
    <location>
        <begin position="1535"/>
        <end position="1562"/>
    </location>
</feature>
<dbReference type="Proteomes" id="UP000006671">
    <property type="component" value="Unassembled WGS sequence"/>
</dbReference>
<organism evidence="12">
    <name type="scientific">Naegleria gruberi</name>
    <name type="common">Amoeba</name>
    <dbReference type="NCBI Taxonomy" id="5762"/>
    <lineage>
        <taxon>Eukaryota</taxon>
        <taxon>Discoba</taxon>
        <taxon>Heterolobosea</taxon>
        <taxon>Tetramitia</taxon>
        <taxon>Eutetramitia</taxon>
        <taxon>Vahlkampfiidae</taxon>
        <taxon>Naegleria</taxon>
    </lineage>
</organism>
<sequence>MQCYGIDFTNTTYVCNGNGNCTAANNCTCKDGFSGTRCQTIRQCSNIDFNDPTVCSGKGSCVSNNNCECLTGYTGSQCQNVMKCYTIPFNDPSVCSGKGQCIASNNCSCIQGFSGTKCQNDDSIFTCFGFNSTNPLVCSGNGNCTSNGNCTCKEGFSGTKCQNDDSYFTCYDIDPSNTTYVCNGNGNCTAQNNCTCKEGYSGTRCQNAMQCYGIDFTNTTYVCNGNGNCTAANNCTCKDGFSGTRCQTNNNLITCGGLLPIDPQVCSGNGNCTAKNNCDCLYGYVGNQCADLLQCFTINYSESSVCSGNGICIEKNNCSCFDGYTGNKCQTSILHTCYGLNETDPLICSGNGQCVQNNNCSCIYGYSGNQCQKVLKCHTITFNDPLVCSGNGNCSLDGNCTCKQGFSGNKCQNDDSVFSCYGFNSTDPLVCSGNGNCTADNQCNCTDGFSGNKCQNNDNLFTCNGIDSNNATVCSGNGICISQNNCSCFSGFSGNRCQKDDNFFTCFGIDLSNSTVCNGNGICVSQNNCTCFSGYSGNKCQNNDMIIRCYGIESTDSSVCSGRGNCTFDNTCKCKDGFSGSQCQNDDNILKCYGVEFNSPFVCSGNGNCSSFGNCSCFEGFSGKKCEFDLNSNETASSNYTCYGINGGLSTVCSGNGNCIADNVCECFYGFDGSQCQKTLQCYGIDYNNPSVCSGNGICNSRNSCSCYENYVDTKCQTYRDPNATSFKCYGVQSNDSSVCSGRGNCTADNFCECQTGFKGSKCQNLVNYCFGIDEYSNNVCSGNGKCTSQDTCECSSNYFGNDCGVYILPETSTIKILSKYLYLIDSATENNVITVRSQRLVNNYKGMESRLKSVLILSTELVNYEFSQIGLFDKLQLFSNMTVGEYTANLTIVDTGYNIVVGQSIVKSLFNVMTLQQLSQPEILSKLTPKEINQITRELKRISNDQQVVSNIVSNFKDNVNNYTLDDGLDLTSSLLDLSITKLESKEKITISETLTSFTQNLIESSSNFTSEQVTPIAINIVSVASNILDNSGDNSAGKSQIIGKSIESIEKTISLISVVNSTENLLITTSKIMVLLISKAEYKNSHVIDKDYSLSLPELDFGFSFGLVKYENYLTDDLQNTTAISDILQVRPLSNGVFTPLRNLLTPFNLTFSIKKYETPNNETIATVVCKYWNETRSEWLKDGCVTTILSETQVMCSCYHTTKFSSFVDYSNIDFTTRTAQSSLAVANIIFSSIFIVIIIVILILLVVFRKSQPVKSRHVTPYLALTSLLIENLVSGIISKGLLLDKYNFNITIMTSVCAVISTALLTSAVWCYFVMSVRFIIHRYFYEYMMRIVENRQQKNNLLIKILNIFKQDKVLILSSVMLAVGFILYFAIFVILRGVSVFSDSQFTYSTTISLFIFLLSMTAMIFGIYILDFYLDCTNKQLRDELVDISDEIMLVESGDSHLSNLNSRKSLKITKPFIELLEQSQVKKIVSLFYSNDKLMFRPEAVFFMTGMLFFTVSYCLGFASVNDRYLINPSAAITQHVDVLDAISFLFDILMTICFIISFGGFSVCWAIVIESRKKNCFVESKQVVIKERIKSQRLENLADMTDKFDIYKLMKNKYLLRLFRQYSKLEMSLENYVIWMRIEHAKSKFAKLWIEMEGEPESIEEWNLLLQELEEWLTEHISSEAELSLNVSARSKKQFVTAVRVLETKVASIPSKNRDSLLNLKQTVRDAIESLTTDVLYNLMDTYSRFIITNEYKAMKEVEAVTEMTTFK</sequence>
<dbReference type="Gene3D" id="1.10.167.10">
    <property type="entry name" value="Regulator of G-protein Signalling 4, domain 2"/>
    <property type="match status" value="1"/>
</dbReference>
<keyword evidence="4 8" id="KW-1133">Transmembrane helix</keyword>
<gene>
    <name evidence="11" type="ORF">NAEGRDRAFT_64551</name>
</gene>
<dbReference type="InterPro" id="IPR036305">
    <property type="entry name" value="RGS_sf"/>
</dbReference>
<evidence type="ECO:0000256" key="6">
    <source>
        <dbReference type="ARBA" id="ARBA00023157"/>
    </source>
</evidence>
<dbReference type="InterPro" id="IPR057244">
    <property type="entry name" value="GAIN_B"/>
</dbReference>
<feature type="domain" description="EGF-like" evidence="9">
    <location>
        <begin position="459"/>
        <end position="498"/>
    </location>
</feature>
<feature type="disulfide bond" evidence="7">
    <location>
        <begin position="152"/>
        <end position="161"/>
    </location>
</feature>
<evidence type="ECO:0000256" key="1">
    <source>
        <dbReference type="ARBA" id="ARBA00004236"/>
    </source>
</evidence>
<dbReference type="PROSITE" id="PS01186">
    <property type="entry name" value="EGF_2"/>
    <property type="match status" value="17"/>
</dbReference>
<feature type="domain" description="EGF-like" evidence="9">
    <location>
        <begin position="46"/>
        <end position="79"/>
    </location>
</feature>
<dbReference type="GeneID" id="8849126"/>
<keyword evidence="2" id="KW-1003">Cell membrane</keyword>
<feature type="transmembrane region" description="Helical" evidence="8">
    <location>
        <begin position="1402"/>
        <end position="1422"/>
    </location>
</feature>
<keyword evidence="3 8" id="KW-0812">Transmembrane</keyword>
<feature type="disulfide bond" evidence="7">
    <location>
        <begin position="362"/>
        <end position="371"/>
    </location>
</feature>
<feature type="domain" description="EGF-like" evidence="9">
    <location>
        <begin position="772"/>
        <end position="805"/>
    </location>
</feature>
<keyword evidence="7" id="KW-0245">EGF-like domain</keyword>
<evidence type="ECO:0000259" key="9">
    <source>
        <dbReference type="PROSITE" id="PS50026"/>
    </source>
</evidence>
<evidence type="ECO:0000256" key="7">
    <source>
        <dbReference type="PROSITE-ProRule" id="PRU00076"/>
    </source>
</evidence>
<feature type="disulfide bond" evidence="7">
    <location>
        <begin position="280"/>
        <end position="289"/>
    </location>
</feature>
<protein>
    <submittedName>
        <fullName evidence="11">Predicted protein</fullName>
    </submittedName>
</protein>
<dbReference type="PANTHER" id="PTHR24033">
    <property type="entry name" value="EGF-LIKE DOMAIN-CONTAINING PROTEIN"/>
    <property type="match status" value="1"/>
</dbReference>
<dbReference type="Gene3D" id="2.10.25.10">
    <property type="entry name" value="Laminin"/>
    <property type="match status" value="10"/>
</dbReference>
<feature type="transmembrane region" description="Helical" evidence="8">
    <location>
        <begin position="1295"/>
        <end position="1326"/>
    </location>
</feature>
<feature type="transmembrane region" description="Helical" evidence="8">
    <location>
        <begin position="1263"/>
        <end position="1283"/>
    </location>
</feature>
<feature type="disulfide bond" evidence="7">
    <location>
        <begin position="531"/>
        <end position="540"/>
    </location>
</feature>
<feature type="disulfide bond" evidence="7">
    <location>
        <begin position="795"/>
        <end position="804"/>
    </location>
</feature>
<feature type="disulfide bond" evidence="7">
    <location>
        <begin position="488"/>
        <end position="497"/>
    </location>
</feature>
<keyword evidence="12" id="KW-1185">Reference proteome</keyword>
<evidence type="ECO:0000313" key="12">
    <source>
        <dbReference type="Proteomes" id="UP000006671"/>
    </source>
</evidence>
<feature type="domain" description="EGF-like" evidence="9">
    <location>
        <begin position="129"/>
        <end position="162"/>
    </location>
</feature>
<feature type="domain" description="EGF-like" evidence="9">
    <location>
        <begin position="172"/>
        <end position="206"/>
    </location>
</feature>
<dbReference type="InterPro" id="IPR000742">
    <property type="entry name" value="EGF"/>
</dbReference>
<feature type="domain" description="GAIN-B" evidence="10">
    <location>
        <begin position="1065"/>
        <end position="1217"/>
    </location>
</feature>
<dbReference type="Pfam" id="PF07974">
    <property type="entry name" value="EGF_2"/>
    <property type="match status" value="4"/>
</dbReference>
<feature type="disulfide bond" evidence="7">
    <location>
        <begin position="237"/>
        <end position="246"/>
    </location>
</feature>
<evidence type="ECO:0000256" key="3">
    <source>
        <dbReference type="ARBA" id="ARBA00022692"/>
    </source>
</evidence>
<dbReference type="OrthoDB" id="283575at2759"/>
<dbReference type="InterPro" id="IPR000203">
    <property type="entry name" value="GPS"/>
</dbReference>
<feature type="domain" description="EGF-like" evidence="9">
    <location>
        <begin position="291"/>
        <end position="330"/>
    </location>
</feature>
<dbReference type="KEGG" id="ngr:NAEGRDRAFT_64551"/>
<dbReference type="OMA" id="FFWTILE"/>
<feature type="disulfide bond" evidence="7">
    <location>
        <begin position="574"/>
        <end position="583"/>
    </location>
</feature>
<dbReference type="InterPro" id="IPR044926">
    <property type="entry name" value="RGS_subdomain_2"/>
</dbReference>
<dbReference type="SMART" id="SM00181">
    <property type="entry name" value="EGF"/>
    <property type="match status" value="19"/>
</dbReference>
<proteinExistence type="predicted"/>
<dbReference type="PROSITE" id="PS00022">
    <property type="entry name" value="EGF_1"/>
    <property type="match status" value="18"/>
</dbReference>
<dbReference type="PROSITE" id="PS50026">
    <property type="entry name" value="EGF_3"/>
    <property type="match status" value="13"/>
</dbReference>
<feature type="disulfide bond" evidence="7">
    <location>
        <begin position="320"/>
        <end position="329"/>
    </location>
</feature>
<keyword evidence="6 7" id="KW-1015">Disulfide bond</keyword>
<dbReference type="STRING" id="5762.D2V6T6"/>
<evidence type="ECO:0000313" key="11">
    <source>
        <dbReference type="EMBL" id="EFC47500.1"/>
    </source>
</evidence>
<feature type="disulfide bond" evidence="7">
    <location>
        <begin position="445"/>
        <end position="454"/>
    </location>
</feature>
<accession>D2V6T6</accession>
<dbReference type="VEuPathDB" id="AmoebaDB:NAEGRDRAFT_64551"/>
<evidence type="ECO:0000256" key="2">
    <source>
        <dbReference type="ARBA" id="ARBA00022475"/>
    </source>
</evidence>
<feature type="domain" description="EGF-like" evidence="9">
    <location>
        <begin position="5"/>
        <end position="39"/>
    </location>
</feature>
<feature type="domain" description="EGF-like" evidence="9">
    <location>
        <begin position="339"/>
        <end position="372"/>
    </location>
</feature>
<dbReference type="InterPro" id="IPR051830">
    <property type="entry name" value="NOTCH_homolog"/>
</dbReference>
<evidence type="ECO:0000256" key="5">
    <source>
        <dbReference type="ARBA" id="ARBA00023136"/>
    </source>
</evidence>
<feature type="transmembrane region" description="Helical" evidence="8">
    <location>
        <begin position="1493"/>
        <end position="1515"/>
    </location>
</feature>
<dbReference type="RefSeq" id="XP_002680244.1">
    <property type="nucleotide sequence ID" value="XM_002680198.1"/>
</dbReference>
<feature type="transmembrane region" description="Helical" evidence="8">
    <location>
        <begin position="1360"/>
        <end position="1382"/>
    </location>
</feature>
<dbReference type="PROSITE" id="PS50221">
    <property type="entry name" value="GAIN_B"/>
    <property type="match status" value="1"/>
</dbReference>
<feature type="disulfide bond" evidence="7">
    <location>
        <begin position="196"/>
        <end position="205"/>
    </location>
</feature>
<evidence type="ECO:0000256" key="8">
    <source>
        <dbReference type="SAM" id="Phobius"/>
    </source>
</evidence>
<reference evidence="11 12" key="1">
    <citation type="journal article" date="2010" name="Cell">
        <title>The genome of Naegleria gruberi illuminates early eukaryotic versatility.</title>
        <authorList>
            <person name="Fritz-Laylin L.K."/>
            <person name="Prochnik S.E."/>
            <person name="Ginger M.L."/>
            <person name="Dacks J.B."/>
            <person name="Carpenter M.L."/>
            <person name="Field M.C."/>
            <person name="Kuo A."/>
            <person name="Paredez A."/>
            <person name="Chapman J."/>
            <person name="Pham J."/>
            <person name="Shu S."/>
            <person name="Neupane R."/>
            <person name="Cipriano M."/>
            <person name="Mancuso J."/>
            <person name="Tu H."/>
            <person name="Salamov A."/>
            <person name="Lindquist E."/>
            <person name="Shapiro H."/>
            <person name="Lucas S."/>
            <person name="Grigoriev I.V."/>
            <person name="Cande W.Z."/>
            <person name="Fulton C."/>
            <person name="Rokhsar D.S."/>
            <person name="Dawson S.C."/>
        </authorList>
    </citation>
    <scope>NUCLEOTIDE SEQUENCE [LARGE SCALE GENOMIC DNA]</scope>
    <source>
        <strain evidence="11 12">NEG-M</strain>
    </source>
</reference>
<name>D2V6T6_NAEGR</name>
<comment type="caution">
    <text evidence="7">Lacks conserved residue(s) required for the propagation of feature annotation.</text>
</comment>
<evidence type="ECO:0000259" key="10">
    <source>
        <dbReference type="PROSITE" id="PS50221"/>
    </source>
</evidence>
<feature type="domain" description="EGF-like" evidence="9">
    <location>
        <begin position="251"/>
        <end position="290"/>
    </location>
</feature>
<keyword evidence="5 8" id="KW-0472">Membrane</keyword>
<feature type="domain" description="EGF-like" evidence="9">
    <location>
        <begin position="213"/>
        <end position="247"/>
    </location>
</feature>
<feature type="disulfide bond" evidence="7">
    <location>
        <begin position="69"/>
        <end position="78"/>
    </location>
</feature>
<dbReference type="eggNOG" id="KOG1225">
    <property type="taxonomic scope" value="Eukaryota"/>
</dbReference>
<dbReference type="InParanoid" id="D2V6T6"/>
<feature type="disulfide bond" evidence="7">
    <location>
        <begin position="29"/>
        <end position="38"/>
    </location>
</feature>
<feature type="domain" description="EGF-like" evidence="9">
    <location>
        <begin position="422"/>
        <end position="455"/>
    </location>
</feature>
<feature type="transmembrane region" description="Helical" evidence="8">
    <location>
        <begin position="1228"/>
        <end position="1251"/>
    </location>
</feature>
<evidence type="ECO:0000256" key="4">
    <source>
        <dbReference type="ARBA" id="ARBA00022989"/>
    </source>
</evidence>
<dbReference type="SUPFAM" id="SSF48097">
    <property type="entry name" value="Regulator of G-protein signaling, RGS"/>
    <property type="match status" value="1"/>
</dbReference>
<feature type="domain" description="EGF-like" evidence="9">
    <location>
        <begin position="551"/>
        <end position="584"/>
    </location>
</feature>
<comment type="subcellular location">
    <subcellularLocation>
        <location evidence="1">Cell membrane</location>
    </subcellularLocation>
</comment>
<dbReference type="InterPro" id="IPR013111">
    <property type="entry name" value="EGF_extracell"/>
</dbReference>